<reference evidence="1" key="1">
    <citation type="submission" date="2022-05" db="EMBL/GenBank/DDBJ databases">
        <authorList>
            <person name="Tuo L."/>
        </authorList>
    </citation>
    <scope>NUCLEOTIDE SEQUENCE</scope>
    <source>
        <strain evidence="1">BSK12Z-4</strain>
    </source>
</reference>
<dbReference type="GO" id="GO:0008237">
    <property type="term" value="F:metallopeptidase activity"/>
    <property type="evidence" value="ECO:0007669"/>
    <property type="project" value="UniProtKB-KW"/>
</dbReference>
<keyword evidence="1" id="KW-0482">Metalloprotease</keyword>
<evidence type="ECO:0000313" key="1">
    <source>
        <dbReference type="EMBL" id="MCM0621514.1"/>
    </source>
</evidence>
<dbReference type="NCBIfam" id="TIGR03883">
    <property type="entry name" value="DUF2342_F420"/>
    <property type="match status" value="1"/>
</dbReference>
<keyword evidence="2" id="KW-1185">Reference proteome</keyword>
<dbReference type="RefSeq" id="WP_250827933.1">
    <property type="nucleotide sequence ID" value="NZ_JAMOIL010000019.1"/>
</dbReference>
<keyword evidence="1" id="KW-0378">Hydrolase</keyword>
<sequence>MTSTASSPEMIDWDLAVSLGGRLAGDGPTVTPAQARRAVGDLRNGAERATDLVRAYTGLDGGRDTAPVLVVDRPGWVQANADAFRHVLGPVAGRLAQRKPPGRLSLAVGSKITGTEVGGLLGFLAGKVLGQFDPFHEPHGRLLLVAPNIVHTERELDVAPRDFRLWVCLHEETHRVQFTAVPWMRDHLFGLVERLSASLEDTSAIEDGLKRVTSALKQRGGGDQPGPGGALSLLATPEQKAVMDDVTAVMSLLEGHADVVMDGVGPEVVPTVDTIRARFNERRKGAGVLDRALRRFLGLDAKMAQYRDGAVFVRHVVDTVGMDGFNAVWSGPASLPTRDEIADPALWVARVHG</sequence>
<dbReference type="EMBL" id="JAMOIL010000019">
    <property type="protein sequence ID" value="MCM0621514.1"/>
    <property type="molecule type" value="Genomic_DNA"/>
</dbReference>
<accession>A0A9X2D9G9</accession>
<dbReference type="InterPro" id="IPR022454">
    <property type="entry name" value="CHP03883_F420-assoc"/>
</dbReference>
<keyword evidence="1" id="KW-0645">Protease</keyword>
<protein>
    <submittedName>
        <fullName evidence="1">Zinc-dependent metalloprotease</fullName>
    </submittedName>
</protein>
<dbReference type="Proteomes" id="UP001139485">
    <property type="component" value="Unassembled WGS sequence"/>
</dbReference>
<dbReference type="Gene3D" id="1.20.150.30">
    <property type="entry name" value="Zincin-like metallopeptidase, N-terminal domain"/>
    <property type="match status" value="1"/>
</dbReference>
<dbReference type="Pfam" id="PF10103">
    <property type="entry name" value="Zincin_2"/>
    <property type="match status" value="1"/>
</dbReference>
<dbReference type="PANTHER" id="PTHR39420:SF1">
    <property type="entry name" value="HYDROLASE"/>
    <property type="match status" value="1"/>
</dbReference>
<dbReference type="InterPro" id="IPR018766">
    <property type="entry name" value="Zinicin_2"/>
</dbReference>
<comment type="caution">
    <text evidence="1">The sequence shown here is derived from an EMBL/GenBank/DDBJ whole genome shotgun (WGS) entry which is preliminary data.</text>
</comment>
<dbReference type="InterPro" id="IPR042271">
    <property type="entry name" value="Zinicin_2_N"/>
</dbReference>
<dbReference type="AlphaFoldDB" id="A0A9X2D9G9"/>
<dbReference type="PANTHER" id="PTHR39420">
    <property type="match status" value="1"/>
</dbReference>
<dbReference type="SUPFAM" id="SSF55486">
    <property type="entry name" value="Metalloproteases ('zincins'), catalytic domain"/>
    <property type="match status" value="1"/>
</dbReference>
<name>A0A9X2D9G9_9ACTN</name>
<dbReference type="NCBIfam" id="TIGR03624">
    <property type="entry name" value="putative hydrolase"/>
    <property type="match status" value="1"/>
</dbReference>
<gene>
    <name evidence="1" type="ORF">M8330_14565</name>
</gene>
<proteinExistence type="predicted"/>
<evidence type="ECO:0000313" key="2">
    <source>
        <dbReference type="Proteomes" id="UP001139485"/>
    </source>
</evidence>
<organism evidence="1 2">
    <name type="scientific">Nocardioides bruguierae</name>
    <dbReference type="NCBI Taxonomy" id="2945102"/>
    <lineage>
        <taxon>Bacteria</taxon>
        <taxon>Bacillati</taxon>
        <taxon>Actinomycetota</taxon>
        <taxon>Actinomycetes</taxon>
        <taxon>Propionibacteriales</taxon>
        <taxon>Nocardioidaceae</taxon>
        <taxon>Nocardioides</taxon>
    </lineage>
</organism>